<gene>
    <name evidence="2" type="ORF">PF008_g14919</name>
</gene>
<reference evidence="2 3" key="1">
    <citation type="submission" date="2018-09" db="EMBL/GenBank/DDBJ databases">
        <title>Genomic investigation of the strawberry pathogen Phytophthora fragariae indicates pathogenicity is determined by transcriptional variation in three key races.</title>
        <authorList>
            <person name="Adams T.M."/>
            <person name="Armitage A.D."/>
            <person name="Sobczyk M.K."/>
            <person name="Bates H.J."/>
            <person name="Dunwell J.M."/>
            <person name="Nellist C.F."/>
            <person name="Harrison R.J."/>
        </authorList>
    </citation>
    <scope>NUCLEOTIDE SEQUENCE [LARGE SCALE GENOMIC DNA]</scope>
    <source>
        <strain evidence="2 3">NOV-77</strain>
    </source>
</reference>
<feature type="compositionally biased region" description="Pro residues" evidence="1">
    <location>
        <begin position="308"/>
        <end position="319"/>
    </location>
</feature>
<dbReference type="AlphaFoldDB" id="A0A6G0RGH2"/>
<feature type="region of interest" description="Disordered" evidence="1">
    <location>
        <begin position="303"/>
        <end position="339"/>
    </location>
</feature>
<evidence type="ECO:0000313" key="2">
    <source>
        <dbReference type="EMBL" id="KAE9332491.1"/>
    </source>
</evidence>
<dbReference type="Proteomes" id="UP000486351">
    <property type="component" value="Unassembled WGS sequence"/>
</dbReference>
<accession>A0A6G0RGH2</accession>
<feature type="region of interest" description="Disordered" evidence="1">
    <location>
        <begin position="179"/>
        <end position="206"/>
    </location>
</feature>
<protein>
    <submittedName>
        <fullName evidence="2">Uncharacterized protein</fullName>
    </submittedName>
</protein>
<evidence type="ECO:0000313" key="3">
    <source>
        <dbReference type="Proteomes" id="UP000486351"/>
    </source>
</evidence>
<evidence type="ECO:0000256" key="1">
    <source>
        <dbReference type="SAM" id="MobiDB-lite"/>
    </source>
</evidence>
<comment type="caution">
    <text evidence="2">The sequence shown here is derived from an EMBL/GenBank/DDBJ whole genome shotgun (WGS) entry which is preliminary data.</text>
</comment>
<organism evidence="2 3">
    <name type="scientific">Phytophthora fragariae</name>
    <dbReference type="NCBI Taxonomy" id="53985"/>
    <lineage>
        <taxon>Eukaryota</taxon>
        <taxon>Sar</taxon>
        <taxon>Stramenopiles</taxon>
        <taxon>Oomycota</taxon>
        <taxon>Peronosporomycetes</taxon>
        <taxon>Peronosporales</taxon>
        <taxon>Peronosporaceae</taxon>
        <taxon>Phytophthora</taxon>
    </lineage>
</organism>
<name>A0A6G0RGH2_9STRA</name>
<sequence length="444" mass="48183">MARTLTVSKVEATRTRQRQLLRQAAWTESAARFWHGQVVDMDGRLARLQLEDRVVLVEPARLTPVAPVVALLLLRVPLHASMTRDCLTDMQTTILAWILNGSDGAPASNDIPTILGGLVQPSDMPAGRSTRRWIDPRTGDPFTFKLQHAVDYAFVVDGNQPAPAALRLTVGPSFCRAPPTRNHAPAPTSSCERDLSPPRSTTSMEQANSIISLLAEEEPSSPDQQDQTSSRPINVVSAAASAPFNSATFAPVSGVSIPPAAAAGCELNLPSRPSASLDARIMDQLLNQPELLARFVQVISTARSARSAPPPPSPLPSQPNDPSTRSPRRWCRSPCTNVSPLRNTEPHPGVIIRFYDFQFGMFGLSILHFAPFGVQQQMTWLNAGGANMQNFSAAETAPRPPVASSMGDLVDAARMLCRYGQEFFAQPVRDVLEELLDFAQQLDG</sequence>
<proteinExistence type="predicted"/>
<dbReference type="EMBL" id="QXFY01000946">
    <property type="protein sequence ID" value="KAE9332491.1"/>
    <property type="molecule type" value="Genomic_DNA"/>
</dbReference>